<dbReference type="InterPro" id="IPR050482">
    <property type="entry name" value="Sensor_HK_TwoCompSys"/>
</dbReference>
<dbReference type="EMBL" id="CP000910">
    <property type="protein sequence ID" value="ABY25109.1"/>
    <property type="molecule type" value="Genomic_DNA"/>
</dbReference>
<dbReference type="eggNOG" id="COG4585">
    <property type="taxonomic scope" value="Bacteria"/>
</dbReference>
<feature type="domain" description="Signal transduction histidine kinase subgroup 3 dimerisation and phosphoacceptor" evidence="11">
    <location>
        <begin position="194"/>
        <end position="234"/>
    </location>
</feature>
<dbReference type="GO" id="GO:0005524">
    <property type="term" value="F:ATP binding"/>
    <property type="evidence" value="ECO:0007669"/>
    <property type="project" value="UniProtKB-KW"/>
</dbReference>
<keyword evidence="8" id="KW-0902">Two-component regulatory system</keyword>
<keyword evidence="3" id="KW-0597">Phosphoprotein</keyword>
<proteinExistence type="predicted"/>
<dbReference type="GO" id="GO:0000155">
    <property type="term" value="F:phosphorelay sensor kinase activity"/>
    <property type="evidence" value="ECO:0007669"/>
    <property type="project" value="InterPro"/>
</dbReference>
<evidence type="ECO:0000256" key="1">
    <source>
        <dbReference type="ARBA" id="ARBA00000085"/>
    </source>
</evidence>
<dbReference type="RefSeq" id="WP_012246743.1">
    <property type="nucleotide sequence ID" value="NC_010168.1"/>
</dbReference>
<dbReference type="KEGG" id="rsa:RSal33209_3399"/>
<dbReference type="Gene3D" id="1.20.5.1930">
    <property type="match status" value="1"/>
</dbReference>
<comment type="catalytic activity">
    <reaction evidence="1">
        <text>ATP + protein L-histidine = ADP + protein N-phospho-L-histidine.</text>
        <dbReference type="EC" id="2.7.13.3"/>
    </reaction>
</comment>
<dbReference type="EC" id="2.7.13.3" evidence="2"/>
<organism evidence="12 13">
    <name type="scientific">Renibacterium salmoninarum (strain ATCC 33209 / DSM 20767 / JCM 11484 / NBRC 15589 / NCIMB 2235)</name>
    <dbReference type="NCBI Taxonomy" id="288705"/>
    <lineage>
        <taxon>Bacteria</taxon>
        <taxon>Bacillati</taxon>
        <taxon>Actinomycetota</taxon>
        <taxon>Actinomycetes</taxon>
        <taxon>Micrococcales</taxon>
        <taxon>Micrococcaceae</taxon>
        <taxon>Renibacterium</taxon>
    </lineage>
</organism>
<feature type="region of interest" description="Disordered" evidence="9">
    <location>
        <begin position="226"/>
        <end position="258"/>
    </location>
</feature>
<dbReference type="Proteomes" id="UP000002007">
    <property type="component" value="Chromosome"/>
</dbReference>
<keyword evidence="5" id="KW-0547">Nucleotide-binding</keyword>
<dbReference type="HOGENOM" id="CLU_862978_0_0_11"/>
<feature type="transmembrane region" description="Helical" evidence="10">
    <location>
        <begin position="116"/>
        <end position="135"/>
    </location>
</feature>
<dbReference type="InterPro" id="IPR011712">
    <property type="entry name" value="Sig_transdc_His_kin_sub3_dim/P"/>
</dbReference>
<evidence type="ECO:0000313" key="12">
    <source>
        <dbReference type="EMBL" id="ABY25109.1"/>
    </source>
</evidence>
<evidence type="ECO:0000256" key="5">
    <source>
        <dbReference type="ARBA" id="ARBA00022741"/>
    </source>
</evidence>
<dbReference type="GO" id="GO:0046983">
    <property type="term" value="F:protein dimerization activity"/>
    <property type="evidence" value="ECO:0007669"/>
    <property type="project" value="InterPro"/>
</dbReference>
<dbReference type="STRING" id="288705.RSal33209_3399"/>
<evidence type="ECO:0000256" key="7">
    <source>
        <dbReference type="ARBA" id="ARBA00022840"/>
    </source>
</evidence>
<evidence type="ECO:0000256" key="2">
    <source>
        <dbReference type="ARBA" id="ARBA00012438"/>
    </source>
</evidence>
<feature type="transmembrane region" description="Helical" evidence="10">
    <location>
        <begin position="71"/>
        <end position="104"/>
    </location>
</feature>
<evidence type="ECO:0000256" key="8">
    <source>
        <dbReference type="ARBA" id="ARBA00023012"/>
    </source>
</evidence>
<dbReference type="GO" id="GO:0016020">
    <property type="term" value="C:membrane"/>
    <property type="evidence" value="ECO:0007669"/>
    <property type="project" value="InterPro"/>
</dbReference>
<gene>
    <name evidence="12" type="ordered locus">RSal33209_3399</name>
</gene>
<reference evidence="13" key="1">
    <citation type="journal article" date="2008" name="J. Bacteriol.">
        <title>Genome sequence of the fish pathogen Renibacterium salmoninarum suggests reductive evolution away from an environmental Arthrobacter ancestor.</title>
        <authorList>
            <person name="Wiens G.D."/>
            <person name="Rockey D.D."/>
            <person name="Wu Z."/>
            <person name="Chang J."/>
            <person name="Levy R."/>
            <person name="Crane S."/>
            <person name="Chen D.S."/>
            <person name="Capri G.R."/>
            <person name="Burnett J.R."/>
            <person name="Sudheesh P.S."/>
            <person name="Schipma M.J."/>
            <person name="Burd H."/>
            <person name="Bhattacharyya A."/>
            <person name="Rhodes L.D."/>
            <person name="Kaul R."/>
            <person name="Strom M.S."/>
        </authorList>
    </citation>
    <scope>NUCLEOTIDE SEQUENCE [LARGE SCALE GENOMIC DNA]</scope>
    <source>
        <strain evidence="13">ATCC 33209 / DSM 20767 / JCM 11484 / NBRC 15589 / NCIMB 2235</strain>
    </source>
</reference>
<dbReference type="Pfam" id="PF07730">
    <property type="entry name" value="HisKA_3"/>
    <property type="match status" value="1"/>
</dbReference>
<keyword evidence="6 12" id="KW-0418">Kinase</keyword>
<sequence length="322" mass="34706">MSTTSELRTPWSHTFRDRLIRPFSLLVLTGGSLAQQWTGSGTADPRFWIGFWPVVLIFAATMFPWTRLPQWSQVALLTLLVVLAGVLFALSTHLLAIVYAFLVSGIVGERLASRRAAIILALLNTLICVGASIMVGPAGQSGIPMTWTALAVGLPVYAGLAERNGREAFYQARLAFNESRRAADAEAREAALTERARIARDIHDVVGHSLSGIALQLDMADALHQRGREKRSESGRAQGALAGRWRDGRDAPRSPGAARRYPTACRFLSCNGNECASGVQGLGAAMACPGRDRADAHPSGARGTNKCSEIRAGRRRAAYLDV</sequence>
<keyword evidence="10" id="KW-0472">Membrane</keyword>
<evidence type="ECO:0000256" key="6">
    <source>
        <dbReference type="ARBA" id="ARBA00022777"/>
    </source>
</evidence>
<accession>A9WV88</accession>
<dbReference type="PANTHER" id="PTHR24421:SF10">
    <property type="entry name" value="NITRATE_NITRITE SENSOR PROTEIN NARQ"/>
    <property type="match status" value="1"/>
</dbReference>
<keyword evidence="13" id="KW-1185">Reference proteome</keyword>
<evidence type="ECO:0000313" key="13">
    <source>
        <dbReference type="Proteomes" id="UP000002007"/>
    </source>
</evidence>
<dbReference type="AlphaFoldDB" id="A9WV88"/>
<keyword evidence="4" id="KW-0808">Transferase</keyword>
<feature type="transmembrane region" description="Helical" evidence="10">
    <location>
        <begin position="141"/>
        <end position="160"/>
    </location>
</feature>
<keyword evidence="10" id="KW-0812">Transmembrane</keyword>
<evidence type="ECO:0000256" key="3">
    <source>
        <dbReference type="ARBA" id="ARBA00022553"/>
    </source>
</evidence>
<keyword evidence="10" id="KW-1133">Transmembrane helix</keyword>
<dbReference type="PANTHER" id="PTHR24421">
    <property type="entry name" value="NITRATE/NITRITE SENSOR PROTEIN NARX-RELATED"/>
    <property type="match status" value="1"/>
</dbReference>
<evidence type="ECO:0000256" key="9">
    <source>
        <dbReference type="SAM" id="MobiDB-lite"/>
    </source>
</evidence>
<protein>
    <recommendedName>
        <fullName evidence="2">histidine kinase</fullName>
        <ecNumber evidence="2">2.7.13.3</ecNumber>
    </recommendedName>
</protein>
<feature type="transmembrane region" description="Helical" evidence="10">
    <location>
        <begin position="47"/>
        <end position="65"/>
    </location>
</feature>
<evidence type="ECO:0000259" key="11">
    <source>
        <dbReference type="Pfam" id="PF07730"/>
    </source>
</evidence>
<keyword evidence="7" id="KW-0067">ATP-binding</keyword>
<evidence type="ECO:0000256" key="4">
    <source>
        <dbReference type="ARBA" id="ARBA00022679"/>
    </source>
</evidence>
<evidence type="ECO:0000256" key="10">
    <source>
        <dbReference type="SAM" id="Phobius"/>
    </source>
</evidence>
<name>A9WV88_RENSM</name>